<evidence type="ECO:0000313" key="1">
    <source>
        <dbReference type="EMBL" id="TDW97628.1"/>
    </source>
</evidence>
<reference evidence="1 2" key="1">
    <citation type="submission" date="2019-03" db="EMBL/GenBank/DDBJ databases">
        <title>Genomic Encyclopedia of Type Strains, Phase IV (KMG-IV): sequencing the most valuable type-strain genomes for metagenomic binning, comparative biology and taxonomic classification.</title>
        <authorList>
            <person name="Goeker M."/>
        </authorList>
    </citation>
    <scope>NUCLEOTIDE SEQUENCE [LARGE SCALE GENOMIC DNA]</scope>
    <source>
        <strain evidence="1 2">DSM 100059</strain>
    </source>
</reference>
<gene>
    <name evidence="1" type="ORF">EDB95_5479</name>
</gene>
<organism evidence="1 2">
    <name type="scientific">Dinghuibacter silviterrae</name>
    <dbReference type="NCBI Taxonomy" id="1539049"/>
    <lineage>
        <taxon>Bacteria</taxon>
        <taxon>Pseudomonadati</taxon>
        <taxon>Bacteroidota</taxon>
        <taxon>Chitinophagia</taxon>
        <taxon>Chitinophagales</taxon>
        <taxon>Chitinophagaceae</taxon>
        <taxon>Dinghuibacter</taxon>
    </lineage>
</organism>
<proteinExistence type="predicted"/>
<sequence>MIFVNNVKNAVYVNATAKFNSKGFTTYWIEVGDSVMKQAGSKEITFRRGDSSIAFALDCDQ</sequence>
<keyword evidence="2" id="KW-1185">Reference proteome</keyword>
<comment type="caution">
    <text evidence="1">The sequence shown here is derived from an EMBL/GenBank/DDBJ whole genome shotgun (WGS) entry which is preliminary data.</text>
</comment>
<evidence type="ECO:0000313" key="2">
    <source>
        <dbReference type="Proteomes" id="UP000294498"/>
    </source>
</evidence>
<protein>
    <submittedName>
        <fullName evidence="1">Uncharacterized protein</fullName>
    </submittedName>
</protein>
<dbReference type="EMBL" id="SODV01000002">
    <property type="protein sequence ID" value="TDW97628.1"/>
    <property type="molecule type" value="Genomic_DNA"/>
</dbReference>
<dbReference type="Proteomes" id="UP000294498">
    <property type="component" value="Unassembled WGS sequence"/>
</dbReference>
<name>A0A4R8DJC4_9BACT</name>
<accession>A0A4R8DJC4</accession>
<dbReference type="AlphaFoldDB" id="A0A4R8DJC4"/>